<gene>
    <name evidence="1" type="ORF">ACFFJP_05695</name>
</gene>
<evidence type="ECO:0000313" key="1">
    <source>
        <dbReference type="EMBL" id="MFC0047773.1"/>
    </source>
</evidence>
<dbReference type="RefSeq" id="WP_377241337.1">
    <property type="nucleotide sequence ID" value="NZ_JBHLXP010000001.1"/>
</dbReference>
<evidence type="ECO:0000313" key="2">
    <source>
        <dbReference type="Proteomes" id="UP001589813"/>
    </source>
</evidence>
<organism evidence="1 2">
    <name type="scientific">Rheinheimera tilapiae</name>
    <dbReference type="NCBI Taxonomy" id="875043"/>
    <lineage>
        <taxon>Bacteria</taxon>
        <taxon>Pseudomonadati</taxon>
        <taxon>Pseudomonadota</taxon>
        <taxon>Gammaproteobacteria</taxon>
        <taxon>Chromatiales</taxon>
        <taxon>Chromatiaceae</taxon>
        <taxon>Rheinheimera</taxon>
    </lineage>
</organism>
<keyword evidence="2" id="KW-1185">Reference proteome</keyword>
<sequence length="138" mass="15999">MSHPEKSRTNVFSENLNALFERTGFSVKKLIKDRRYIDYTYFHKVRRGGNLTVTKAEAIVEMLKQQESFSWIELWMFFVPGYFERHNQKTAPDAEVATIRFVSDLLDDAGSVGILKSTPEQRDGVIRLAEILLRKADQ</sequence>
<name>A0ABV6BCK4_9GAMM</name>
<evidence type="ECO:0008006" key="3">
    <source>
        <dbReference type="Google" id="ProtNLM"/>
    </source>
</evidence>
<reference evidence="1 2" key="1">
    <citation type="submission" date="2024-09" db="EMBL/GenBank/DDBJ databases">
        <authorList>
            <person name="Sun Q."/>
            <person name="Mori K."/>
        </authorList>
    </citation>
    <scope>NUCLEOTIDE SEQUENCE [LARGE SCALE GENOMIC DNA]</scope>
    <source>
        <strain evidence="1 2">KCTC 23315</strain>
    </source>
</reference>
<comment type="caution">
    <text evidence="1">The sequence shown here is derived from an EMBL/GenBank/DDBJ whole genome shotgun (WGS) entry which is preliminary data.</text>
</comment>
<accession>A0ABV6BCK4</accession>
<proteinExistence type="predicted"/>
<dbReference type="EMBL" id="JBHLXP010000001">
    <property type="protein sequence ID" value="MFC0047773.1"/>
    <property type="molecule type" value="Genomic_DNA"/>
</dbReference>
<dbReference type="Proteomes" id="UP001589813">
    <property type="component" value="Unassembled WGS sequence"/>
</dbReference>
<protein>
    <recommendedName>
        <fullName evidence="3">XRE family transcriptional regulator</fullName>
    </recommendedName>
</protein>